<keyword evidence="3 6" id="KW-0731">Sigma factor</keyword>
<comment type="similarity">
    <text evidence="1 6">Belongs to the sigma-70 factor family. ECF subfamily.</text>
</comment>
<reference evidence="10" key="1">
    <citation type="submission" date="2024-07" db="EMBL/GenBank/DDBJ databases">
        <authorList>
            <person name="Yu S.T."/>
        </authorList>
    </citation>
    <scope>NUCLEOTIDE SEQUENCE</scope>
    <source>
        <strain evidence="10">Y1</strain>
    </source>
</reference>
<evidence type="ECO:0000256" key="2">
    <source>
        <dbReference type="ARBA" id="ARBA00023015"/>
    </source>
</evidence>
<dbReference type="PROSITE" id="PS01063">
    <property type="entry name" value="SIGMA70_ECF"/>
    <property type="match status" value="1"/>
</dbReference>
<feature type="region of interest" description="Disordered" evidence="7">
    <location>
        <begin position="1"/>
        <end position="57"/>
    </location>
</feature>
<dbReference type="InterPro" id="IPR000838">
    <property type="entry name" value="RNA_pol_sigma70_ECF_CS"/>
</dbReference>
<dbReference type="EMBL" id="CP163445">
    <property type="protein sequence ID" value="XDQ77251.1"/>
    <property type="molecule type" value="Genomic_DNA"/>
</dbReference>
<dbReference type="SUPFAM" id="SSF88659">
    <property type="entry name" value="Sigma3 and sigma4 domains of RNA polymerase sigma factors"/>
    <property type="match status" value="1"/>
</dbReference>
<dbReference type="InterPro" id="IPR039425">
    <property type="entry name" value="RNA_pol_sigma-70-like"/>
</dbReference>
<dbReference type="GO" id="GO:0006352">
    <property type="term" value="P:DNA-templated transcription initiation"/>
    <property type="evidence" value="ECO:0007669"/>
    <property type="project" value="InterPro"/>
</dbReference>
<dbReference type="Pfam" id="PF04545">
    <property type="entry name" value="Sigma70_r4"/>
    <property type="match status" value="1"/>
</dbReference>
<accession>A0AB39TBT6</accession>
<evidence type="ECO:0000256" key="5">
    <source>
        <dbReference type="ARBA" id="ARBA00023163"/>
    </source>
</evidence>
<dbReference type="InterPro" id="IPR013324">
    <property type="entry name" value="RNA_pol_sigma_r3/r4-like"/>
</dbReference>
<organism evidence="10">
    <name type="scientific">Streptomyces sp. Y1</name>
    <dbReference type="NCBI Taxonomy" id="3238634"/>
    <lineage>
        <taxon>Bacteria</taxon>
        <taxon>Bacillati</taxon>
        <taxon>Actinomycetota</taxon>
        <taxon>Actinomycetes</taxon>
        <taxon>Kitasatosporales</taxon>
        <taxon>Streptomycetaceae</taxon>
        <taxon>Streptomyces</taxon>
    </lineage>
</organism>
<dbReference type="SUPFAM" id="SSF88946">
    <property type="entry name" value="Sigma2 domain of RNA polymerase sigma factors"/>
    <property type="match status" value="1"/>
</dbReference>
<dbReference type="RefSeq" id="WP_244178751.1">
    <property type="nucleotide sequence ID" value="NZ_CP163445.1"/>
</dbReference>
<evidence type="ECO:0000256" key="3">
    <source>
        <dbReference type="ARBA" id="ARBA00023082"/>
    </source>
</evidence>
<evidence type="ECO:0000256" key="7">
    <source>
        <dbReference type="SAM" id="MobiDB-lite"/>
    </source>
</evidence>
<dbReference type="GO" id="GO:0016987">
    <property type="term" value="F:sigma factor activity"/>
    <property type="evidence" value="ECO:0007669"/>
    <property type="project" value="UniProtKB-KW"/>
</dbReference>
<gene>
    <name evidence="10" type="ORF">AB2U05_01500</name>
</gene>
<keyword evidence="4 6" id="KW-0238">DNA-binding</keyword>
<sequence length="235" mass="25221">MSSKPSVAQSAPGAEIVRIPVQRQASSAGTGPEAPEAAASATAVPATGVPAAKPRPTLDPDTLAEIYRLHGGYLLRSLLRATGGDRGKAEDILQETLLRAWQHPEALAAGPEQSRPWLFTVARRIAIDHYRMAAARAKEVIGEAPEDRPLAEDPYEQVVVARDISLALRRVQKHHREVLVELHLKDRSVQEASARLGVPPGTVKSRNFYAIRALRPVLAAEHGYAPARSAPAGTA</sequence>
<dbReference type="InterPro" id="IPR007630">
    <property type="entry name" value="RNA_pol_sigma70_r4"/>
</dbReference>
<feature type="domain" description="RNA polymerase sigma-70 region 4" evidence="9">
    <location>
        <begin position="168"/>
        <end position="215"/>
    </location>
</feature>
<evidence type="ECO:0000259" key="9">
    <source>
        <dbReference type="Pfam" id="PF04545"/>
    </source>
</evidence>
<dbReference type="Gene3D" id="1.10.1740.10">
    <property type="match status" value="1"/>
</dbReference>
<dbReference type="AlphaFoldDB" id="A0AB39TBT6"/>
<evidence type="ECO:0000256" key="4">
    <source>
        <dbReference type="ARBA" id="ARBA00023125"/>
    </source>
</evidence>
<feature type="compositionally biased region" description="Low complexity" evidence="7">
    <location>
        <begin position="27"/>
        <end position="52"/>
    </location>
</feature>
<keyword evidence="2 6" id="KW-0805">Transcription regulation</keyword>
<evidence type="ECO:0000256" key="1">
    <source>
        <dbReference type="ARBA" id="ARBA00010641"/>
    </source>
</evidence>
<dbReference type="InterPro" id="IPR014284">
    <property type="entry name" value="RNA_pol_sigma-70_dom"/>
</dbReference>
<proteinExistence type="inferred from homology"/>
<dbReference type="Pfam" id="PF04542">
    <property type="entry name" value="Sigma70_r2"/>
    <property type="match status" value="1"/>
</dbReference>
<dbReference type="PANTHER" id="PTHR43133:SF52">
    <property type="entry name" value="ECF RNA POLYMERASE SIGMA FACTOR SIGL"/>
    <property type="match status" value="1"/>
</dbReference>
<dbReference type="InterPro" id="IPR007627">
    <property type="entry name" value="RNA_pol_sigma70_r2"/>
</dbReference>
<dbReference type="NCBIfam" id="TIGR02937">
    <property type="entry name" value="sigma70-ECF"/>
    <property type="match status" value="1"/>
</dbReference>
<name>A0AB39TBT6_9ACTN</name>
<evidence type="ECO:0000313" key="10">
    <source>
        <dbReference type="EMBL" id="XDQ77251.1"/>
    </source>
</evidence>
<dbReference type="InterPro" id="IPR036388">
    <property type="entry name" value="WH-like_DNA-bd_sf"/>
</dbReference>
<dbReference type="InterPro" id="IPR013325">
    <property type="entry name" value="RNA_pol_sigma_r2"/>
</dbReference>
<keyword evidence="5 6" id="KW-0804">Transcription</keyword>
<dbReference type="Gene3D" id="1.10.10.10">
    <property type="entry name" value="Winged helix-like DNA-binding domain superfamily/Winged helix DNA-binding domain"/>
    <property type="match status" value="1"/>
</dbReference>
<feature type="domain" description="RNA polymerase sigma-70 region 2" evidence="8">
    <location>
        <begin position="74"/>
        <end position="133"/>
    </location>
</feature>
<evidence type="ECO:0000256" key="6">
    <source>
        <dbReference type="RuleBase" id="RU000716"/>
    </source>
</evidence>
<dbReference type="GO" id="GO:0003677">
    <property type="term" value="F:DNA binding"/>
    <property type="evidence" value="ECO:0007669"/>
    <property type="project" value="UniProtKB-KW"/>
</dbReference>
<protein>
    <recommendedName>
        <fullName evidence="6">RNA polymerase sigma factor</fullName>
    </recommendedName>
</protein>
<evidence type="ECO:0000259" key="8">
    <source>
        <dbReference type="Pfam" id="PF04542"/>
    </source>
</evidence>
<dbReference type="PANTHER" id="PTHR43133">
    <property type="entry name" value="RNA POLYMERASE ECF-TYPE SIGMA FACTO"/>
    <property type="match status" value="1"/>
</dbReference>